<sequence length="131" mass="15031">MLDGCFGRHFGDTWRHQGWTTRINSSRALRRWPAKHLSLAAHNLTKTRHRHQVSALRTGQRCSGNAHQEAVGETTKHVMKVFEAMELQRDMAARSSNIPLLGTILRLEFLACIFVRAHRQNKSSPLILCRH</sequence>
<keyword evidence="2" id="KW-1185">Reference proteome</keyword>
<protein>
    <submittedName>
        <fullName evidence="1">Uncharacterized protein</fullName>
    </submittedName>
</protein>
<reference evidence="1" key="1">
    <citation type="submission" date="2020-07" db="EMBL/GenBank/DDBJ databases">
        <title>The High-quality genome of the commercially important snow crab, Chionoecetes opilio.</title>
        <authorList>
            <person name="Jeong J.-H."/>
            <person name="Ryu S."/>
        </authorList>
    </citation>
    <scope>NUCLEOTIDE SEQUENCE</scope>
    <source>
        <strain evidence="1">MADBK_172401_WGS</strain>
        <tissue evidence="1">Digestive gland</tissue>
    </source>
</reference>
<dbReference type="AlphaFoldDB" id="A0A8J4XXW6"/>
<organism evidence="1 2">
    <name type="scientific">Chionoecetes opilio</name>
    <name type="common">Atlantic snow crab</name>
    <name type="synonym">Cancer opilio</name>
    <dbReference type="NCBI Taxonomy" id="41210"/>
    <lineage>
        <taxon>Eukaryota</taxon>
        <taxon>Metazoa</taxon>
        <taxon>Ecdysozoa</taxon>
        <taxon>Arthropoda</taxon>
        <taxon>Crustacea</taxon>
        <taxon>Multicrustacea</taxon>
        <taxon>Malacostraca</taxon>
        <taxon>Eumalacostraca</taxon>
        <taxon>Eucarida</taxon>
        <taxon>Decapoda</taxon>
        <taxon>Pleocyemata</taxon>
        <taxon>Brachyura</taxon>
        <taxon>Eubrachyura</taxon>
        <taxon>Majoidea</taxon>
        <taxon>Majidae</taxon>
        <taxon>Chionoecetes</taxon>
    </lineage>
</organism>
<dbReference type="EMBL" id="JACEEZ010020247">
    <property type="protein sequence ID" value="KAG0714774.1"/>
    <property type="molecule type" value="Genomic_DNA"/>
</dbReference>
<proteinExistence type="predicted"/>
<gene>
    <name evidence="1" type="ORF">GWK47_013479</name>
</gene>
<name>A0A8J4XXW6_CHIOP</name>
<evidence type="ECO:0000313" key="2">
    <source>
        <dbReference type="Proteomes" id="UP000770661"/>
    </source>
</evidence>
<comment type="caution">
    <text evidence="1">The sequence shown here is derived from an EMBL/GenBank/DDBJ whole genome shotgun (WGS) entry which is preliminary data.</text>
</comment>
<dbReference type="Proteomes" id="UP000770661">
    <property type="component" value="Unassembled WGS sequence"/>
</dbReference>
<accession>A0A8J4XXW6</accession>
<evidence type="ECO:0000313" key="1">
    <source>
        <dbReference type="EMBL" id="KAG0714774.1"/>
    </source>
</evidence>